<dbReference type="InterPro" id="IPR016292">
    <property type="entry name" value="Epoxide_hydrolase"/>
</dbReference>
<evidence type="ECO:0000313" key="8">
    <source>
        <dbReference type="Proteomes" id="UP000641386"/>
    </source>
</evidence>
<dbReference type="AlphaFoldDB" id="A0A919DMJ0"/>
<feature type="domain" description="Epoxide hydrolase N-terminal" evidence="6">
    <location>
        <begin position="23"/>
        <end position="128"/>
    </location>
</feature>
<feature type="region of interest" description="Disordered" evidence="5">
    <location>
        <begin position="1"/>
        <end position="23"/>
    </location>
</feature>
<keyword evidence="3 7" id="KW-0378">Hydrolase</keyword>
<dbReference type="EMBL" id="BNBC01000002">
    <property type="protein sequence ID" value="GHE57537.1"/>
    <property type="molecule type" value="Genomic_DNA"/>
</dbReference>
<dbReference type="Gene3D" id="3.40.50.1820">
    <property type="entry name" value="alpha/beta hydrolase"/>
    <property type="match status" value="1"/>
</dbReference>
<keyword evidence="8" id="KW-1185">Reference proteome</keyword>
<dbReference type="Pfam" id="PF06441">
    <property type="entry name" value="EHN"/>
    <property type="match status" value="1"/>
</dbReference>
<comment type="caution">
    <text evidence="7">The sequence shown here is derived from an EMBL/GenBank/DDBJ whole genome shotgun (WGS) entry which is preliminary data.</text>
</comment>
<organism evidence="7 8">
    <name type="scientific">Streptomyces spiralis</name>
    <dbReference type="NCBI Taxonomy" id="66376"/>
    <lineage>
        <taxon>Bacteria</taxon>
        <taxon>Bacillati</taxon>
        <taxon>Actinomycetota</taxon>
        <taxon>Actinomycetes</taxon>
        <taxon>Kitasatosporales</taxon>
        <taxon>Streptomycetaceae</taxon>
        <taxon>Streptomyces</taxon>
    </lineage>
</organism>
<evidence type="ECO:0000313" key="7">
    <source>
        <dbReference type="EMBL" id="GHE57537.1"/>
    </source>
</evidence>
<dbReference type="SUPFAM" id="SSF53474">
    <property type="entry name" value="alpha/beta-Hydrolases"/>
    <property type="match status" value="1"/>
</dbReference>
<evidence type="ECO:0000256" key="5">
    <source>
        <dbReference type="SAM" id="MobiDB-lite"/>
    </source>
</evidence>
<feature type="active site" description="Proton acceptor" evidence="4">
    <location>
        <position position="389"/>
    </location>
</feature>
<evidence type="ECO:0000259" key="6">
    <source>
        <dbReference type="Pfam" id="PF06441"/>
    </source>
</evidence>
<dbReference type="PANTHER" id="PTHR21661:SF35">
    <property type="entry name" value="EPOXIDE HYDROLASE"/>
    <property type="match status" value="1"/>
</dbReference>
<proteinExistence type="inferred from homology"/>
<evidence type="ECO:0000256" key="2">
    <source>
        <dbReference type="ARBA" id="ARBA00022797"/>
    </source>
</evidence>
<evidence type="ECO:0000256" key="1">
    <source>
        <dbReference type="ARBA" id="ARBA00010088"/>
    </source>
</evidence>
<evidence type="ECO:0000256" key="4">
    <source>
        <dbReference type="PIRSR" id="PIRSR001112-1"/>
    </source>
</evidence>
<dbReference type="Proteomes" id="UP000641386">
    <property type="component" value="Unassembled WGS sequence"/>
</dbReference>
<evidence type="ECO:0000256" key="3">
    <source>
        <dbReference type="ARBA" id="ARBA00022801"/>
    </source>
</evidence>
<keyword evidence="2" id="KW-0058">Aromatic hydrocarbons catabolism</keyword>
<feature type="active site" description="Nucleophile" evidence="4">
    <location>
        <position position="197"/>
    </location>
</feature>
<feature type="active site" description="Proton donor" evidence="4">
    <location>
        <position position="333"/>
    </location>
</feature>
<reference evidence="7" key="2">
    <citation type="submission" date="2020-09" db="EMBL/GenBank/DDBJ databases">
        <authorList>
            <person name="Sun Q."/>
            <person name="Ohkuma M."/>
        </authorList>
    </citation>
    <scope>NUCLEOTIDE SEQUENCE</scope>
    <source>
        <strain evidence="7">JCM 3302</strain>
    </source>
</reference>
<dbReference type="GO" id="GO:0004301">
    <property type="term" value="F:epoxide hydrolase activity"/>
    <property type="evidence" value="ECO:0007669"/>
    <property type="project" value="TreeGrafter"/>
</dbReference>
<accession>A0A919DMJ0</accession>
<comment type="similarity">
    <text evidence="1">Belongs to the peptidase S33 family.</text>
</comment>
<dbReference type="InterPro" id="IPR000639">
    <property type="entry name" value="Epox_hydrolase-like"/>
</dbReference>
<name>A0A919DMJ0_9ACTN</name>
<dbReference type="GO" id="GO:0097176">
    <property type="term" value="P:epoxide metabolic process"/>
    <property type="evidence" value="ECO:0007669"/>
    <property type="project" value="TreeGrafter"/>
</dbReference>
<sequence length="414" mass="45814">MAPRPARTNIPAMTTPPPPTDGIRPFRLAIPQSDLDDLHDRLDRARLPEQPPGTGWDHGVPVDYLRDLVRHWRHGYDWRAAEARLNEWPQFTTTIDGANVHFAHIRSPEPDATPLIITHGWPGSIVEFRDVVGPLTDPAAHGGDPADAFHVVVPSIPGFGLSGPTTDRGWEAGRVADAWAELMRRLGYERFGAQGGDWGAAISRELGRAHPDRVIGVHLNLLPGAQQTAEPTDAELAALGPEERARTLTSWRRWEAWQREGAGYAILNSTRPQTLAYALTDSPVGQLAWIVEKFREWTDSEELPEEAVDRDLLLTDVMLYWLTGTAGSAARIYYERAHAGSGRAAAPAEPSTAPTALAVFPAEIQVPLRHKAERTENLVRWTEFDRGGHFAAMEEPDLLVGDVRAFFRQLRAKG</sequence>
<dbReference type="InterPro" id="IPR010497">
    <property type="entry name" value="Epoxide_hydro_N"/>
</dbReference>
<dbReference type="InterPro" id="IPR029058">
    <property type="entry name" value="AB_hydrolase_fold"/>
</dbReference>
<dbReference type="PRINTS" id="PR00412">
    <property type="entry name" value="EPOXHYDRLASE"/>
</dbReference>
<gene>
    <name evidence="7" type="ORF">GCM10014715_08330</name>
</gene>
<reference evidence="7" key="1">
    <citation type="journal article" date="2014" name="Int. J. Syst. Evol. Microbiol.">
        <title>Complete genome sequence of Corynebacterium casei LMG S-19264T (=DSM 44701T), isolated from a smear-ripened cheese.</title>
        <authorList>
            <consortium name="US DOE Joint Genome Institute (JGI-PGF)"/>
            <person name="Walter F."/>
            <person name="Albersmeier A."/>
            <person name="Kalinowski J."/>
            <person name="Ruckert C."/>
        </authorList>
    </citation>
    <scope>NUCLEOTIDE SEQUENCE</scope>
    <source>
        <strain evidence="7">JCM 3302</strain>
    </source>
</reference>
<dbReference type="PIRSF" id="PIRSF001112">
    <property type="entry name" value="Epoxide_hydrolase"/>
    <property type="match status" value="1"/>
</dbReference>
<dbReference type="PANTHER" id="PTHR21661">
    <property type="entry name" value="EPOXIDE HYDROLASE 1-RELATED"/>
    <property type="match status" value="1"/>
</dbReference>
<protein>
    <submittedName>
        <fullName evidence="7">Microsomal epoxide hydrolase</fullName>
    </submittedName>
</protein>